<protein>
    <submittedName>
        <fullName evidence="3">Canalicular multispecific organic anion transporter 1</fullName>
    </submittedName>
</protein>
<reference evidence="3 4" key="1">
    <citation type="submission" date="2023-11" db="EMBL/GenBank/DDBJ databases">
        <title>Halocaridina rubra genome assembly.</title>
        <authorList>
            <person name="Smith C."/>
        </authorList>
    </citation>
    <scope>NUCLEOTIDE SEQUENCE [LARGE SCALE GENOMIC DNA]</scope>
    <source>
        <strain evidence="3">EP-1</strain>
        <tissue evidence="3">Whole</tissue>
    </source>
</reference>
<dbReference type="PANTHER" id="PTHR24223">
    <property type="entry name" value="ATP-BINDING CASSETTE SUB-FAMILY C"/>
    <property type="match status" value="1"/>
</dbReference>
<dbReference type="Proteomes" id="UP001381693">
    <property type="component" value="Unassembled WGS sequence"/>
</dbReference>
<evidence type="ECO:0000256" key="1">
    <source>
        <dbReference type="ARBA" id="ARBA00022741"/>
    </source>
</evidence>
<proteinExistence type="predicted"/>
<evidence type="ECO:0000313" key="3">
    <source>
        <dbReference type="EMBL" id="KAK7057036.1"/>
    </source>
</evidence>
<keyword evidence="2" id="KW-0067">ATP-binding</keyword>
<dbReference type="GO" id="GO:0042626">
    <property type="term" value="F:ATPase-coupled transmembrane transporter activity"/>
    <property type="evidence" value="ECO:0007669"/>
    <property type="project" value="TreeGrafter"/>
</dbReference>
<organism evidence="3 4">
    <name type="scientific">Halocaridina rubra</name>
    <name type="common">Hawaiian red shrimp</name>
    <dbReference type="NCBI Taxonomy" id="373956"/>
    <lineage>
        <taxon>Eukaryota</taxon>
        <taxon>Metazoa</taxon>
        <taxon>Ecdysozoa</taxon>
        <taxon>Arthropoda</taxon>
        <taxon>Crustacea</taxon>
        <taxon>Multicrustacea</taxon>
        <taxon>Malacostraca</taxon>
        <taxon>Eumalacostraca</taxon>
        <taxon>Eucarida</taxon>
        <taxon>Decapoda</taxon>
        <taxon>Pleocyemata</taxon>
        <taxon>Caridea</taxon>
        <taxon>Atyoidea</taxon>
        <taxon>Atyidae</taxon>
        <taxon>Halocaridina</taxon>
    </lineage>
</organism>
<dbReference type="SUPFAM" id="SSF52540">
    <property type="entry name" value="P-loop containing nucleoside triphosphate hydrolases"/>
    <property type="match status" value="1"/>
</dbReference>
<dbReference type="GO" id="GO:0016020">
    <property type="term" value="C:membrane"/>
    <property type="evidence" value="ECO:0007669"/>
    <property type="project" value="TreeGrafter"/>
</dbReference>
<name>A0AAN8WQF3_HALRR</name>
<dbReference type="GO" id="GO:0005524">
    <property type="term" value="F:ATP binding"/>
    <property type="evidence" value="ECO:0007669"/>
    <property type="project" value="UniProtKB-KW"/>
</dbReference>
<evidence type="ECO:0000313" key="4">
    <source>
        <dbReference type="Proteomes" id="UP001381693"/>
    </source>
</evidence>
<dbReference type="Gene3D" id="3.40.50.300">
    <property type="entry name" value="P-loop containing nucleotide triphosphate hydrolases"/>
    <property type="match status" value="1"/>
</dbReference>
<dbReference type="InterPro" id="IPR050173">
    <property type="entry name" value="ABC_transporter_C-like"/>
</dbReference>
<evidence type="ECO:0000256" key="2">
    <source>
        <dbReference type="ARBA" id="ARBA00022840"/>
    </source>
</evidence>
<dbReference type="AlphaFoldDB" id="A0AAN8WQF3"/>
<gene>
    <name evidence="3" type="primary">ABCC2_1</name>
    <name evidence="3" type="ORF">SK128_000294</name>
</gene>
<comment type="caution">
    <text evidence="3">The sequence shown here is derived from an EMBL/GenBank/DDBJ whole genome shotgun (WGS) entry which is preliminary data.</text>
</comment>
<dbReference type="InterPro" id="IPR027417">
    <property type="entry name" value="P-loop_NTPase"/>
</dbReference>
<sequence length="97" mass="10755">MALFRILEPTTGNIVIDGIDIASLNLLDLRSRITIIPQEPILFSGSFKLNLDPCGIYREEELWRALDLAHLGAFMRTLPNGLNSQVGECGSNLRCVL</sequence>
<dbReference type="EMBL" id="JAXCGZ010021163">
    <property type="protein sequence ID" value="KAK7057036.1"/>
    <property type="molecule type" value="Genomic_DNA"/>
</dbReference>
<keyword evidence="1" id="KW-0547">Nucleotide-binding</keyword>
<keyword evidence="4" id="KW-1185">Reference proteome</keyword>
<accession>A0AAN8WQF3</accession>